<evidence type="ECO:0000259" key="16">
    <source>
        <dbReference type="Pfam" id="PF08240"/>
    </source>
</evidence>
<dbReference type="FunFam" id="3.40.50.720:FF:001292">
    <property type="entry name" value="Alcohol dehydrogenase class-P"/>
    <property type="match status" value="1"/>
</dbReference>
<dbReference type="InterPro" id="IPR002328">
    <property type="entry name" value="ADH_Zn_CS"/>
</dbReference>
<evidence type="ECO:0000256" key="9">
    <source>
        <dbReference type="ARBA" id="ARBA00023002"/>
    </source>
</evidence>
<dbReference type="InterPro" id="IPR036291">
    <property type="entry name" value="NAD(P)-bd_dom_sf"/>
</dbReference>
<keyword evidence="7 14" id="KW-0479">Metal-binding</keyword>
<keyword evidence="17" id="KW-1185">Reference proteome</keyword>
<name>A0A6P8E5P3_PUNGR</name>
<dbReference type="PANTHER" id="PTHR43880">
    <property type="entry name" value="ALCOHOL DEHYDROGENASE"/>
    <property type="match status" value="1"/>
</dbReference>
<dbReference type="GO" id="GO:0046294">
    <property type="term" value="P:formaldehyde catabolic process"/>
    <property type="evidence" value="ECO:0007669"/>
    <property type="project" value="TreeGrafter"/>
</dbReference>
<dbReference type="GO" id="GO:0051903">
    <property type="term" value="F:S-(hydroxymethyl)glutathione dehydrogenase [NAD(P)+] activity"/>
    <property type="evidence" value="ECO:0007669"/>
    <property type="project" value="TreeGrafter"/>
</dbReference>
<dbReference type="EC" id="1.1.1.1" evidence="5"/>
<dbReference type="RefSeq" id="XP_031402770.1">
    <property type="nucleotide sequence ID" value="XM_031546910.1"/>
</dbReference>
<comment type="similarity">
    <text evidence="3 14">Belongs to the zinc-containing alcohol dehydrogenase family.</text>
</comment>
<dbReference type="Gene3D" id="3.40.50.720">
    <property type="entry name" value="NAD(P)-binding Rossmann-like Domain"/>
    <property type="match status" value="1"/>
</dbReference>
<gene>
    <name evidence="18" type="primary">LOC116212352</name>
</gene>
<evidence type="ECO:0000256" key="11">
    <source>
        <dbReference type="ARBA" id="ARBA00041139"/>
    </source>
</evidence>
<evidence type="ECO:0000256" key="8">
    <source>
        <dbReference type="ARBA" id="ARBA00022833"/>
    </source>
</evidence>
<sequence>MMMRLLSSSMRGEFPWSIPPSSSSMVIPGRPGPGKSKLNHRNTLIRLWNFPTPSPPPSAAVSAIRHTRRSQPNLTLLHASNGKGGGNEERERVSKILEPTKEPQSYSSHKQISTFLDIGNKPEQREETEQRMASTAAGQVIRCRAAVAWEAGKPLVIEEVEVAPPQAMEVRIKVLFGSLCRTDVNFWEAKGQTPLFPRIFGHEAAGIVESVGEGVADLKPGDHVLPVFTGECKECRHCKSQESNMCDLLRINTDRGVMLNDGKTRFSINGKPIYHFVGTSTFSEYTVVHVGCVVKINPEAPLDKICVLSCGISTGLGATLNVAKPKKGSSVAVFGLGAVGLAAAEGARIAGASRIIGVDLNPKRFEEAKKFGVTEFVNPKDYDKPVQEVIAEMTDGGVDRSVECTGNISAMISAFECVHDGWGVAVLVGVPNKDVVFKTHPINILNGRTLKGTFFGNYKPRSDLPSVVEKYMNKELELEKFITHEVTFSEINKAFDYMLARDGLRCIIRMDG</sequence>
<evidence type="ECO:0000256" key="12">
    <source>
        <dbReference type="ARBA" id="ARBA00049164"/>
    </source>
</evidence>
<dbReference type="InterPro" id="IPR013154">
    <property type="entry name" value="ADH-like_N"/>
</dbReference>
<feature type="domain" description="Alcohol dehydrogenase-like N-terminal" evidence="16">
    <location>
        <begin position="168"/>
        <end position="297"/>
    </location>
</feature>
<organism evidence="17 18">
    <name type="scientific">Punica granatum</name>
    <name type="common">Pomegranate</name>
    <dbReference type="NCBI Taxonomy" id="22663"/>
    <lineage>
        <taxon>Eukaryota</taxon>
        <taxon>Viridiplantae</taxon>
        <taxon>Streptophyta</taxon>
        <taxon>Embryophyta</taxon>
        <taxon>Tracheophyta</taxon>
        <taxon>Spermatophyta</taxon>
        <taxon>Magnoliopsida</taxon>
        <taxon>eudicotyledons</taxon>
        <taxon>Gunneridae</taxon>
        <taxon>Pentapetalae</taxon>
        <taxon>rosids</taxon>
        <taxon>malvids</taxon>
        <taxon>Myrtales</taxon>
        <taxon>Lythraceae</taxon>
        <taxon>Punica</taxon>
    </lineage>
</organism>
<dbReference type="Pfam" id="PF00107">
    <property type="entry name" value="ADH_zinc_N"/>
    <property type="match status" value="1"/>
</dbReference>
<dbReference type="GO" id="GO:0008270">
    <property type="term" value="F:zinc ion binding"/>
    <property type="evidence" value="ECO:0007669"/>
    <property type="project" value="InterPro"/>
</dbReference>
<dbReference type="FunFam" id="3.90.180.10:FF:000067">
    <property type="entry name" value="alcohol dehydrogenase 1-like isoform X1"/>
    <property type="match status" value="1"/>
</dbReference>
<evidence type="ECO:0000256" key="7">
    <source>
        <dbReference type="ARBA" id="ARBA00022723"/>
    </source>
</evidence>
<dbReference type="OrthoDB" id="417550at2759"/>
<dbReference type="InterPro" id="IPR011032">
    <property type="entry name" value="GroES-like_sf"/>
</dbReference>
<comment type="subunit">
    <text evidence="4">Homodimer.</text>
</comment>
<comment type="cofactor">
    <cofactor evidence="1 14">
        <name>Zn(2+)</name>
        <dbReference type="ChEBI" id="CHEBI:29105"/>
    </cofactor>
</comment>
<keyword evidence="8 14" id="KW-0862">Zinc</keyword>
<dbReference type="GO" id="GO:0005829">
    <property type="term" value="C:cytosol"/>
    <property type="evidence" value="ECO:0007669"/>
    <property type="project" value="TreeGrafter"/>
</dbReference>
<evidence type="ECO:0000256" key="3">
    <source>
        <dbReference type="ARBA" id="ARBA00008072"/>
    </source>
</evidence>
<comment type="subcellular location">
    <subcellularLocation>
        <location evidence="2">Cytoplasm</location>
    </subcellularLocation>
</comment>
<evidence type="ECO:0000256" key="6">
    <source>
        <dbReference type="ARBA" id="ARBA00022490"/>
    </source>
</evidence>
<evidence type="ECO:0000256" key="4">
    <source>
        <dbReference type="ARBA" id="ARBA00011738"/>
    </source>
</evidence>
<comment type="catalytic activity">
    <reaction evidence="13">
        <text>a primary alcohol + NAD(+) = an aldehyde + NADH + H(+)</text>
        <dbReference type="Rhea" id="RHEA:10736"/>
        <dbReference type="ChEBI" id="CHEBI:15378"/>
        <dbReference type="ChEBI" id="CHEBI:15734"/>
        <dbReference type="ChEBI" id="CHEBI:17478"/>
        <dbReference type="ChEBI" id="CHEBI:57540"/>
        <dbReference type="ChEBI" id="CHEBI:57945"/>
        <dbReference type="EC" id="1.1.1.1"/>
    </reaction>
</comment>
<evidence type="ECO:0000256" key="2">
    <source>
        <dbReference type="ARBA" id="ARBA00004496"/>
    </source>
</evidence>
<keyword evidence="10" id="KW-0520">NAD</keyword>
<dbReference type="AlphaFoldDB" id="A0A6P8E5P3"/>
<dbReference type="GeneID" id="116212352"/>
<dbReference type="Gene3D" id="3.90.180.10">
    <property type="entry name" value="Medium-chain alcohol dehydrogenases, catalytic domain"/>
    <property type="match status" value="1"/>
</dbReference>
<dbReference type="GO" id="GO:0004022">
    <property type="term" value="F:alcohol dehydrogenase (NAD+) activity"/>
    <property type="evidence" value="ECO:0007669"/>
    <property type="project" value="UniProtKB-EC"/>
</dbReference>
<dbReference type="InterPro" id="IPR013149">
    <property type="entry name" value="ADH-like_C"/>
</dbReference>
<reference evidence="18" key="2">
    <citation type="submission" date="2025-08" db="UniProtKB">
        <authorList>
            <consortium name="RefSeq"/>
        </authorList>
    </citation>
    <scope>IDENTIFICATION</scope>
    <source>
        <tissue evidence="18">Leaf</tissue>
    </source>
</reference>
<proteinExistence type="inferred from homology"/>
<accession>A0A6P8E5P3</accession>
<dbReference type="CDD" id="cd08301">
    <property type="entry name" value="alcohol_DH_plants"/>
    <property type="match status" value="1"/>
</dbReference>
<dbReference type="PROSITE" id="PS00059">
    <property type="entry name" value="ADH_ZINC"/>
    <property type="match status" value="1"/>
</dbReference>
<evidence type="ECO:0000256" key="13">
    <source>
        <dbReference type="ARBA" id="ARBA00049243"/>
    </source>
</evidence>
<comment type="catalytic activity">
    <reaction evidence="12">
        <text>a secondary alcohol + NAD(+) = a ketone + NADH + H(+)</text>
        <dbReference type="Rhea" id="RHEA:10740"/>
        <dbReference type="ChEBI" id="CHEBI:15378"/>
        <dbReference type="ChEBI" id="CHEBI:17087"/>
        <dbReference type="ChEBI" id="CHEBI:35681"/>
        <dbReference type="ChEBI" id="CHEBI:57540"/>
        <dbReference type="ChEBI" id="CHEBI:57945"/>
        <dbReference type="EC" id="1.1.1.1"/>
    </reaction>
</comment>
<evidence type="ECO:0000256" key="1">
    <source>
        <dbReference type="ARBA" id="ARBA00001947"/>
    </source>
</evidence>
<dbReference type="PANTHER" id="PTHR43880:SF9">
    <property type="entry name" value="ALCOHOL DEHYDROGENASE 1"/>
    <property type="match status" value="1"/>
</dbReference>
<evidence type="ECO:0000256" key="5">
    <source>
        <dbReference type="ARBA" id="ARBA00013190"/>
    </source>
</evidence>
<protein>
    <recommendedName>
        <fullName evidence="11">Alcohol dehydrogenase 1</fullName>
        <ecNumber evidence="5">1.1.1.1</ecNumber>
    </recommendedName>
</protein>
<feature type="domain" description="Alcohol dehydrogenase-like C-terminal" evidence="15">
    <location>
        <begin position="338"/>
        <end position="469"/>
    </location>
</feature>
<dbReference type="Proteomes" id="UP000515151">
    <property type="component" value="Chromosome 6"/>
</dbReference>
<dbReference type="SUPFAM" id="SSF50129">
    <property type="entry name" value="GroES-like"/>
    <property type="match status" value="2"/>
</dbReference>
<dbReference type="Pfam" id="PF08240">
    <property type="entry name" value="ADH_N"/>
    <property type="match status" value="1"/>
</dbReference>
<evidence type="ECO:0000256" key="14">
    <source>
        <dbReference type="RuleBase" id="RU361277"/>
    </source>
</evidence>
<dbReference type="SUPFAM" id="SSF51735">
    <property type="entry name" value="NAD(P)-binding Rossmann-fold domains"/>
    <property type="match status" value="1"/>
</dbReference>
<reference evidence="17" key="1">
    <citation type="journal article" date="2020" name="Plant Biotechnol. J.">
        <title>The pomegranate (Punica granatum L.) draft genome dissects genetic divergence between soft- and hard-seeded cultivars.</title>
        <authorList>
            <person name="Luo X."/>
            <person name="Li H."/>
            <person name="Wu Z."/>
            <person name="Yao W."/>
            <person name="Zhao P."/>
            <person name="Cao D."/>
            <person name="Yu H."/>
            <person name="Li K."/>
            <person name="Poudel K."/>
            <person name="Zhao D."/>
            <person name="Zhang F."/>
            <person name="Xia X."/>
            <person name="Chen L."/>
            <person name="Wang Q."/>
            <person name="Jing D."/>
            <person name="Cao S."/>
        </authorList>
    </citation>
    <scope>NUCLEOTIDE SEQUENCE [LARGE SCALE GENOMIC DNA]</scope>
    <source>
        <strain evidence="17">cv. Tunisia</strain>
    </source>
</reference>
<evidence type="ECO:0000313" key="18">
    <source>
        <dbReference type="RefSeq" id="XP_031402770.1"/>
    </source>
</evidence>
<keyword evidence="6" id="KW-0963">Cytoplasm</keyword>
<evidence type="ECO:0000256" key="10">
    <source>
        <dbReference type="ARBA" id="ARBA00023027"/>
    </source>
</evidence>
<evidence type="ECO:0000313" key="17">
    <source>
        <dbReference type="Proteomes" id="UP000515151"/>
    </source>
</evidence>
<evidence type="ECO:0000259" key="15">
    <source>
        <dbReference type="Pfam" id="PF00107"/>
    </source>
</evidence>
<keyword evidence="9" id="KW-0560">Oxidoreductase</keyword>